<dbReference type="Proteomes" id="UP000272003">
    <property type="component" value="Chromosome"/>
</dbReference>
<dbReference type="SMART" id="SM00014">
    <property type="entry name" value="acidPPc"/>
    <property type="match status" value="1"/>
</dbReference>
<feature type="transmembrane region" description="Helical" evidence="1">
    <location>
        <begin position="56"/>
        <end position="81"/>
    </location>
</feature>
<dbReference type="InterPro" id="IPR000326">
    <property type="entry name" value="PAP2/HPO"/>
</dbReference>
<dbReference type="KEGG" id="abom:D7I45_01860"/>
<evidence type="ECO:0000313" key="3">
    <source>
        <dbReference type="EMBL" id="AYF92323.1"/>
    </source>
</evidence>
<accession>A0A387AQR1</accession>
<keyword evidence="1" id="KW-0812">Transmembrane</keyword>
<protein>
    <submittedName>
        <fullName evidence="3">Phosphatase PAP2 family protein</fullName>
    </submittedName>
</protein>
<dbReference type="PANTHER" id="PTHR14969">
    <property type="entry name" value="SPHINGOSINE-1-PHOSPHATE PHOSPHOHYDROLASE"/>
    <property type="match status" value="1"/>
</dbReference>
<dbReference type="PANTHER" id="PTHR14969:SF13">
    <property type="entry name" value="AT30094P"/>
    <property type="match status" value="1"/>
</dbReference>
<keyword evidence="1" id="KW-0472">Membrane</keyword>
<evidence type="ECO:0000313" key="4">
    <source>
        <dbReference type="Proteomes" id="UP000272003"/>
    </source>
</evidence>
<reference evidence="3 4" key="1">
    <citation type="submission" date="2018-09" db="EMBL/GenBank/DDBJ databases">
        <title>Genome sequencing of strain BHWM-4.</title>
        <authorList>
            <person name="Heo J."/>
            <person name="Kim S.-J."/>
            <person name="Kwon S.-W."/>
        </authorList>
    </citation>
    <scope>NUCLEOTIDE SEQUENCE [LARGE SCALE GENOMIC DNA]</scope>
    <source>
        <strain evidence="3 4">BHWM-4</strain>
    </source>
</reference>
<feature type="transmembrane region" description="Helical" evidence="1">
    <location>
        <begin position="12"/>
        <end position="29"/>
    </location>
</feature>
<organism evidence="3 4">
    <name type="scientific">Apilactobacillus bombintestini</name>
    <dbReference type="NCBI Taxonomy" id="2419772"/>
    <lineage>
        <taxon>Bacteria</taxon>
        <taxon>Bacillati</taxon>
        <taxon>Bacillota</taxon>
        <taxon>Bacilli</taxon>
        <taxon>Lactobacillales</taxon>
        <taxon>Lactobacillaceae</taxon>
        <taxon>Apilactobacillus</taxon>
    </lineage>
</organism>
<gene>
    <name evidence="3" type="ORF">D7I45_01860</name>
</gene>
<proteinExistence type="predicted"/>
<dbReference type="EMBL" id="CP032626">
    <property type="protein sequence ID" value="AYF92323.1"/>
    <property type="molecule type" value="Genomic_DNA"/>
</dbReference>
<keyword evidence="1" id="KW-1133">Transmembrane helix</keyword>
<sequence length="222" mass="25180">MIIDKDHARGFRILGGAILSLFVTISVMADSGYLKFLDSIIIGEVQKSQGGFKEGLMHLCTTLASPKMDIFWILLMAFFLWGFKHKLAALWAIFTIVGGDVVAFIIKNVVRRDRPFLHSASDTGFSFPSGHVFGIFIVICVIWIIVVPLIKSNKRRLTVQILTVIFLLLVMISRVFLNAHYPTDTIGAVLIAYTWVQVSEIFYVKYAKRLKANWRPVRHSYL</sequence>
<feature type="transmembrane region" description="Helical" evidence="1">
    <location>
        <begin position="157"/>
        <end position="179"/>
    </location>
</feature>
<dbReference type="SUPFAM" id="SSF48317">
    <property type="entry name" value="Acid phosphatase/Vanadium-dependent haloperoxidase"/>
    <property type="match status" value="1"/>
</dbReference>
<dbReference type="OrthoDB" id="9789113at2"/>
<dbReference type="AlphaFoldDB" id="A0A387AQR1"/>
<evidence type="ECO:0000259" key="2">
    <source>
        <dbReference type="SMART" id="SM00014"/>
    </source>
</evidence>
<dbReference type="InterPro" id="IPR036938">
    <property type="entry name" value="PAP2/HPO_sf"/>
</dbReference>
<feature type="domain" description="Phosphatidic acid phosphatase type 2/haloperoxidase" evidence="2">
    <location>
        <begin position="88"/>
        <end position="200"/>
    </location>
</feature>
<feature type="transmembrane region" description="Helical" evidence="1">
    <location>
        <begin position="130"/>
        <end position="150"/>
    </location>
</feature>
<dbReference type="Gene3D" id="1.20.144.10">
    <property type="entry name" value="Phosphatidic acid phosphatase type 2/haloperoxidase"/>
    <property type="match status" value="2"/>
</dbReference>
<evidence type="ECO:0000256" key="1">
    <source>
        <dbReference type="SAM" id="Phobius"/>
    </source>
</evidence>
<name>A0A387AQR1_9LACO</name>
<keyword evidence="4" id="KW-1185">Reference proteome</keyword>
<dbReference type="RefSeq" id="WP_120784097.1">
    <property type="nucleotide sequence ID" value="NZ_CP032626.1"/>
</dbReference>
<feature type="transmembrane region" description="Helical" evidence="1">
    <location>
        <begin position="88"/>
        <end position="110"/>
    </location>
</feature>
<dbReference type="CDD" id="cd03392">
    <property type="entry name" value="PAP2_like_2"/>
    <property type="match status" value="1"/>
</dbReference>
<feature type="transmembrane region" description="Helical" evidence="1">
    <location>
        <begin position="185"/>
        <end position="204"/>
    </location>
</feature>
<dbReference type="Pfam" id="PF01569">
    <property type="entry name" value="PAP2"/>
    <property type="match status" value="1"/>
</dbReference>